<dbReference type="EMBL" id="JAUCMV010000001">
    <property type="protein sequence ID" value="KAK0423380.1"/>
    <property type="molecule type" value="Genomic_DNA"/>
</dbReference>
<evidence type="ECO:0000313" key="2">
    <source>
        <dbReference type="EMBL" id="KAK0423380.1"/>
    </source>
</evidence>
<organism evidence="2 3">
    <name type="scientific">Steinernema hermaphroditum</name>
    <dbReference type="NCBI Taxonomy" id="289476"/>
    <lineage>
        <taxon>Eukaryota</taxon>
        <taxon>Metazoa</taxon>
        <taxon>Ecdysozoa</taxon>
        <taxon>Nematoda</taxon>
        <taxon>Chromadorea</taxon>
        <taxon>Rhabditida</taxon>
        <taxon>Tylenchina</taxon>
        <taxon>Panagrolaimomorpha</taxon>
        <taxon>Strongyloidoidea</taxon>
        <taxon>Steinernematidae</taxon>
        <taxon>Steinernema</taxon>
    </lineage>
</organism>
<keyword evidence="3" id="KW-1185">Reference proteome</keyword>
<feature type="compositionally biased region" description="Basic and acidic residues" evidence="1">
    <location>
        <begin position="41"/>
        <end position="60"/>
    </location>
</feature>
<accession>A0AA39M7H7</accession>
<evidence type="ECO:0000313" key="3">
    <source>
        <dbReference type="Proteomes" id="UP001175271"/>
    </source>
</evidence>
<gene>
    <name evidence="2" type="ORF">QR680_008115</name>
</gene>
<proteinExistence type="predicted"/>
<evidence type="ECO:0000256" key="1">
    <source>
        <dbReference type="SAM" id="MobiDB-lite"/>
    </source>
</evidence>
<name>A0AA39M7H7_9BILA</name>
<protein>
    <submittedName>
        <fullName evidence="2">Uncharacterized protein</fullName>
    </submittedName>
</protein>
<feature type="compositionally biased region" description="Polar residues" evidence="1">
    <location>
        <begin position="26"/>
        <end position="40"/>
    </location>
</feature>
<dbReference type="Proteomes" id="UP001175271">
    <property type="component" value="Unassembled WGS sequence"/>
</dbReference>
<dbReference type="AlphaFoldDB" id="A0AA39M7H7"/>
<comment type="caution">
    <text evidence="2">The sequence shown here is derived from an EMBL/GenBank/DDBJ whole genome shotgun (WGS) entry which is preliminary data.</text>
</comment>
<reference evidence="2" key="1">
    <citation type="submission" date="2023-06" db="EMBL/GenBank/DDBJ databases">
        <title>Genomic analysis of the entomopathogenic nematode Steinernema hermaphroditum.</title>
        <authorList>
            <person name="Schwarz E.M."/>
            <person name="Heppert J.K."/>
            <person name="Baniya A."/>
            <person name="Schwartz H.T."/>
            <person name="Tan C.-H."/>
            <person name="Antoshechkin I."/>
            <person name="Sternberg P.W."/>
            <person name="Goodrich-Blair H."/>
            <person name="Dillman A.R."/>
        </authorList>
    </citation>
    <scope>NUCLEOTIDE SEQUENCE</scope>
    <source>
        <strain evidence="2">PS9179</strain>
        <tissue evidence="2">Whole animal</tissue>
    </source>
</reference>
<sequence length="80" mass="9374">MSEKNTFHQIVRHEEYVEIMTMTVERSNPNNYSIPTPNTDANKHPSEEKKKAAEFQTKETPIDYAPDAEGWYCKPCLRKK</sequence>
<feature type="region of interest" description="Disordered" evidence="1">
    <location>
        <begin position="26"/>
        <end position="60"/>
    </location>
</feature>